<dbReference type="InterPro" id="IPR032183">
    <property type="entry name" value="PKD-like"/>
</dbReference>
<dbReference type="EMBL" id="JPIT01000032">
    <property type="protein sequence ID" value="KIO43309.1"/>
    <property type="molecule type" value="Genomic_DNA"/>
</dbReference>
<evidence type="ECO:0000259" key="1">
    <source>
        <dbReference type="PROSITE" id="PS50835"/>
    </source>
</evidence>
<dbReference type="Pfam" id="PF16407">
    <property type="entry name" value="PKD_2"/>
    <property type="match status" value="1"/>
</dbReference>
<dbReference type="RefSeq" id="WP_041504408.1">
    <property type="nucleotide sequence ID" value="NZ_JPIT01000032.1"/>
</dbReference>
<accession>A0AB34R0L6</accession>
<dbReference type="PROSITE" id="PS50835">
    <property type="entry name" value="IG_LIKE"/>
    <property type="match status" value="1"/>
</dbReference>
<sequence length="542" mass="62373">MKKIIYYLGAFLVLWGLFTGCYDDKSKTARIPMPKITILGDEALSGDRSNRIAYVGEECELDCKVNWGTEDSTQYDFKWTYNGEEISQERVCRYTFNESGSTYVTFQVIQKSTGLSWGASLSVTVSAKYLLGWLILSDKEGRSALDFIHIDTYELYPDIYKTLHPDKPLGSQPFRLEQHFTSAYDEILVMQRGEPGLVELDGRNFSQVIQTKDEFIGEKYPYEGFDPVQVCYANGTISGVELLLTAKGEVYARMNKTVTSQFQTAQYPTIPLEYPGGMEITTFTFPKPTYYQLMFDNKNKRWLAIYKSSSNDKMLPLLVKNYDEEEFPDYFDFCNGMDQKMELVYAQTCDEWGGDCYLINILKDTETGKYYFQKCYLTWDSSTNTIKVSQPVQKEFAAGYNLTEDSQFWMLRGQNTYFQDSPHVFFTVDKKVYFYREQNDKYYLYKDCNLGENPPTGKIVSIHTNAVVSEMGIAFSDGHFYICNLDPEEVVNAIARGNIDPSTPAVNAELEIKHYSGLGNIVHSIFKYGRFSNWSSAEDRYR</sequence>
<dbReference type="InterPro" id="IPR007110">
    <property type="entry name" value="Ig-like_dom"/>
</dbReference>
<feature type="domain" description="Ig-like" evidence="1">
    <location>
        <begin position="34"/>
        <end position="89"/>
    </location>
</feature>
<proteinExistence type="predicted"/>
<dbReference type="Proteomes" id="UP000031937">
    <property type="component" value="Unassembled WGS sequence"/>
</dbReference>
<organism evidence="2 3">
    <name type="scientific">Sanguibacteroides justesenii</name>
    <dbReference type="NCBI Taxonomy" id="1547597"/>
    <lineage>
        <taxon>Bacteria</taxon>
        <taxon>Pseudomonadati</taxon>
        <taxon>Bacteroidota</taxon>
        <taxon>Bacteroidia</taxon>
        <taxon>Bacteroidales</taxon>
        <taxon>Porphyromonadaceae</taxon>
        <taxon>Sanguibacteroides</taxon>
    </lineage>
</organism>
<dbReference type="AlphaFoldDB" id="A0AB34R0L6"/>
<evidence type="ECO:0000313" key="2">
    <source>
        <dbReference type="EMBL" id="KIO43309.1"/>
    </source>
</evidence>
<dbReference type="PROSITE" id="PS51257">
    <property type="entry name" value="PROKAR_LIPOPROTEIN"/>
    <property type="match status" value="1"/>
</dbReference>
<comment type="caution">
    <text evidence="2">The sequence shown here is derived from an EMBL/GenBank/DDBJ whole genome shotgun (WGS) entry which is preliminary data.</text>
</comment>
<gene>
    <name evidence="2" type="ORF">IE90_14060</name>
</gene>
<evidence type="ECO:0000313" key="3">
    <source>
        <dbReference type="Proteomes" id="UP000031937"/>
    </source>
</evidence>
<name>A0AB34R0L6_9PORP</name>
<protein>
    <recommendedName>
        <fullName evidence="1">Ig-like domain-containing protein</fullName>
    </recommendedName>
</protein>
<reference evidence="2 3" key="1">
    <citation type="submission" date="2014-07" db="EMBL/GenBank/DDBJ databases">
        <title>Porphyromonadaceae bacterium OUH 334697 = ATCC BAA-2682 = DSM 28341 draft genome.</title>
        <authorList>
            <person name="Sydenham T.V."/>
            <person name="Hasman H."/>
            <person name="Justesen U.S."/>
        </authorList>
    </citation>
    <scope>NUCLEOTIDE SEQUENCE [LARGE SCALE GENOMIC DNA]</scope>
    <source>
        <strain evidence="2 3">OUH 334697</strain>
    </source>
</reference>